<dbReference type="InterPro" id="IPR005182">
    <property type="entry name" value="YdbS-like_PH"/>
</dbReference>
<gene>
    <name evidence="3" type="ORF">H8S00_04430</name>
</gene>
<comment type="caution">
    <text evidence="3">The sequence shown here is derived from an EMBL/GenBank/DDBJ whole genome shotgun (WGS) entry which is preliminary data.</text>
</comment>
<accession>A0ABR7F0V3</accession>
<feature type="transmembrane region" description="Helical" evidence="1">
    <location>
        <begin position="369"/>
        <end position="389"/>
    </location>
</feature>
<name>A0ABR7F0V3_9FIRM</name>
<proteinExistence type="predicted"/>
<feature type="transmembrane region" description="Helical" evidence="1">
    <location>
        <begin position="230"/>
        <end position="257"/>
    </location>
</feature>
<feature type="domain" description="YdbS-like PH" evidence="2">
    <location>
        <begin position="76"/>
        <end position="157"/>
    </location>
</feature>
<feature type="transmembrane region" description="Helical" evidence="1">
    <location>
        <begin position="12"/>
        <end position="31"/>
    </location>
</feature>
<organism evidence="3 4">
    <name type="scientific">Eubacterium segne</name>
    <dbReference type="NCBI Taxonomy" id="2763045"/>
    <lineage>
        <taxon>Bacteria</taxon>
        <taxon>Bacillati</taxon>
        <taxon>Bacillota</taxon>
        <taxon>Clostridia</taxon>
        <taxon>Eubacteriales</taxon>
        <taxon>Eubacteriaceae</taxon>
        <taxon>Eubacterium</taxon>
    </lineage>
</organism>
<dbReference type="PANTHER" id="PTHR34473:SF2">
    <property type="entry name" value="UPF0699 TRANSMEMBRANE PROTEIN YDBT"/>
    <property type="match status" value="1"/>
</dbReference>
<dbReference type="Pfam" id="PF03703">
    <property type="entry name" value="bPH_2"/>
    <property type="match status" value="3"/>
</dbReference>
<keyword evidence="1" id="KW-0472">Membrane</keyword>
<dbReference type="PANTHER" id="PTHR34473">
    <property type="entry name" value="UPF0699 TRANSMEMBRANE PROTEIN YDBS"/>
    <property type="match status" value="1"/>
</dbReference>
<evidence type="ECO:0000259" key="2">
    <source>
        <dbReference type="Pfam" id="PF03703"/>
    </source>
</evidence>
<evidence type="ECO:0000313" key="3">
    <source>
        <dbReference type="EMBL" id="MBC5667231.1"/>
    </source>
</evidence>
<feature type="domain" description="YdbS-like PH" evidence="2">
    <location>
        <begin position="262"/>
        <end position="315"/>
    </location>
</feature>
<evidence type="ECO:0000313" key="4">
    <source>
        <dbReference type="Proteomes" id="UP000597877"/>
    </source>
</evidence>
<feature type="transmembrane region" description="Helical" evidence="1">
    <location>
        <begin position="196"/>
        <end position="218"/>
    </location>
</feature>
<dbReference type="RefSeq" id="WP_118588723.1">
    <property type="nucleotide sequence ID" value="NZ_JACOOZ010000002.1"/>
</dbReference>
<dbReference type="EMBL" id="JACOOZ010000002">
    <property type="protein sequence ID" value="MBC5667231.1"/>
    <property type="molecule type" value="Genomic_DNA"/>
</dbReference>
<keyword evidence="1" id="KW-1133">Transmembrane helix</keyword>
<sequence>MENKRFRNHWTSVVEQFGAALIALVVIIMGSPDDIIDMIVDISRGGFSVETVYVVFILLIFIVIIAIFVAWRFRVWYKTWIVIDNDTLSVERNTIISLKNTIGFKNISNVNMEQNLFEMLIGTCKVKFDTDSLSTANTTDVKIILKKKEAEELRNYIIKHINRIKGDGDDVVEQEILNNEDYDVVANKRNIIMNGLYSISILGIIIFIASIGSIVSIIPKFVTAGFDGDGFRVLIVAITVAFSLALGTGAGFVKNFLKLYDFKLKRKNNKIYIKYGLFKKVNFAIPVNRINAIIVHQTFIARLFKKYAVEIVNVGMGDEKQEQTYFTFYDTWENTEKIIKRLLPEFSESFSCETERQPKSVWVIKMLKIIVKYIICIVTFCGCNIVLGIPLIVEIGVLAVIMLWIIVCNILSYKTEGSYIGNSQIKVKSGIFGTTTTIIKFEKIQIVTFNRNILENKLGITKGFIRILAAISNAGHKIPYMSAEKTELIKDKLCISSFKD</sequence>
<protein>
    <submittedName>
        <fullName evidence="3">PH domain-containing protein</fullName>
    </submittedName>
</protein>
<keyword evidence="1" id="KW-0812">Transmembrane</keyword>
<reference evidence="3 4" key="1">
    <citation type="submission" date="2020-08" db="EMBL/GenBank/DDBJ databases">
        <title>Genome public.</title>
        <authorList>
            <person name="Liu C."/>
            <person name="Sun Q."/>
        </authorList>
    </citation>
    <scope>NUCLEOTIDE SEQUENCE [LARGE SCALE GENOMIC DNA]</scope>
    <source>
        <strain evidence="3 4">BX4</strain>
    </source>
</reference>
<feature type="transmembrane region" description="Helical" evidence="1">
    <location>
        <begin position="395"/>
        <end position="413"/>
    </location>
</feature>
<feature type="domain" description="YdbS-like PH" evidence="2">
    <location>
        <begin position="420"/>
        <end position="491"/>
    </location>
</feature>
<dbReference type="Proteomes" id="UP000597877">
    <property type="component" value="Unassembled WGS sequence"/>
</dbReference>
<keyword evidence="4" id="KW-1185">Reference proteome</keyword>
<feature type="transmembrane region" description="Helical" evidence="1">
    <location>
        <begin position="51"/>
        <end position="71"/>
    </location>
</feature>
<evidence type="ECO:0000256" key="1">
    <source>
        <dbReference type="SAM" id="Phobius"/>
    </source>
</evidence>